<dbReference type="Proteomes" id="UP000027821">
    <property type="component" value="Unassembled WGS sequence"/>
</dbReference>
<evidence type="ECO:0000313" key="3">
    <source>
        <dbReference type="EMBL" id="KEO75790.1"/>
    </source>
</evidence>
<proteinExistence type="predicted"/>
<keyword evidence="2" id="KW-1133">Transmembrane helix</keyword>
<dbReference type="AlphaFoldDB" id="A0A074L5M5"/>
<organism evidence="3 4">
    <name type="scientific">Anditalea andensis</name>
    <dbReference type="NCBI Taxonomy" id="1048983"/>
    <lineage>
        <taxon>Bacteria</taxon>
        <taxon>Pseudomonadati</taxon>
        <taxon>Bacteroidota</taxon>
        <taxon>Cytophagia</taxon>
        <taxon>Cytophagales</taxon>
        <taxon>Cytophagaceae</taxon>
        <taxon>Anditalea</taxon>
    </lineage>
</organism>
<keyword evidence="4" id="KW-1185">Reference proteome</keyword>
<dbReference type="eggNOG" id="ENOG502ZTWR">
    <property type="taxonomic scope" value="Bacteria"/>
</dbReference>
<keyword evidence="2" id="KW-0472">Membrane</keyword>
<dbReference type="RefSeq" id="WP_316932607.1">
    <property type="nucleotide sequence ID" value="NZ_JMIH01000004.1"/>
</dbReference>
<sequence>MENTNQQFAHIKGWGIDADPKNDPTYPMKNRQIAIKRGYSWNRPEQQPINQEILHSIERPNVTAVFGTSAPPSGLSGAIRRFAFTQSENSYLHWLPLILADRVNEVEGIVEDLKAGHVPNIFAEKGWKAKWKHNPEGLILNVALSTAVATAFITYMVKSKKDSDLEYDDSVTAKAHALGTAAKNKGKRYVHSAHDHLSESPADHVAKNEVEALKDRANSEISKAENFTDKAIDTVEPLIPSKGWLSHLFAAIIPSVVK</sequence>
<dbReference type="EMBL" id="JMIH01000004">
    <property type="protein sequence ID" value="KEO75790.1"/>
    <property type="molecule type" value="Genomic_DNA"/>
</dbReference>
<feature type="region of interest" description="Disordered" evidence="1">
    <location>
        <begin position="1"/>
        <end position="27"/>
    </location>
</feature>
<evidence type="ECO:0000256" key="1">
    <source>
        <dbReference type="SAM" id="MobiDB-lite"/>
    </source>
</evidence>
<reference evidence="3 4" key="1">
    <citation type="submission" date="2014-04" db="EMBL/GenBank/DDBJ databases">
        <title>Characterization and application of a salt tolerant electro-active bacterium.</title>
        <authorList>
            <person name="Yang L."/>
            <person name="Wei S."/>
            <person name="Tay Q.X.M."/>
        </authorList>
    </citation>
    <scope>NUCLEOTIDE SEQUENCE [LARGE SCALE GENOMIC DNA]</scope>
    <source>
        <strain evidence="3 4">LY1</strain>
    </source>
</reference>
<name>A0A074L5M5_9BACT</name>
<comment type="caution">
    <text evidence="3">The sequence shown here is derived from an EMBL/GenBank/DDBJ whole genome shotgun (WGS) entry which is preliminary data.</text>
</comment>
<keyword evidence="2" id="KW-0812">Transmembrane</keyword>
<evidence type="ECO:0000256" key="2">
    <source>
        <dbReference type="SAM" id="Phobius"/>
    </source>
</evidence>
<gene>
    <name evidence="3" type="ORF">EL17_22455</name>
</gene>
<dbReference type="STRING" id="1048983.EL17_22455"/>
<accession>A0A074L5M5</accession>
<feature type="transmembrane region" description="Helical" evidence="2">
    <location>
        <begin position="138"/>
        <end position="157"/>
    </location>
</feature>
<evidence type="ECO:0000313" key="4">
    <source>
        <dbReference type="Proteomes" id="UP000027821"/>
    </source>
</evidence>
<protein>
    <submittedName>
        <fullName evidence="3">Uncharacterized protein</fullName>
    </submittedName>
</protein>